<dbReference type="SMART" id="SM00052">
    <property type="entry name" value="EAL"/>
    <property type="match status" value="1"/>
</dbReference>
<feature type="domain" description="EAL" evidence="1">
    <location>
        <begin position="88"/>
        <end position="327"/>
    </location>
</feature>
<dbReference type="PANTHER" id="PTHR33121:SF15">
    <property type="entry name" value="BLUE LIGHT- AND TEMPERATURE-REGULATED ANTIREPRESSOR BLUF"/>
    <property type="match status" value="1"/>
</dbReference>
<dbReference type="PROSITE" id="PS50883">
    <property type="entry name" value="EAL"/>
    <property type="match status" value="1"/>
</dbReference>
<dbReference type="SUPFAM" id="SSF141868">
    <property type="entry name" value="EAL domain-like"/>
    <property type="match status" value="1"/>
</dbReference>
<sequence>MEYCKACMKSSLDYQIRLNGIENMKHLPQIITYLKLNDLLIKDKNEILIMKETAVAGLIDFFNDHMDTELISFRVDQNEWKPIKEAAELLDYQWIDKVIFEELVNFHIQPIVDADEQIYAHEMLARFIDDKGDEIGPYQVFVAAKKRNRTYALDKVCRMAAVRNTASIDTKVFINFIPTSIYSPEHCLKSTVELANQLGIKSSQFVFEVVETEQVEDLDHLKRILMYYQERGFQYALDDVGEGFSTIEVLKELSPHYMKLDMKFVQGVSSDLEKQKAAIRILDVALQIGSVPLAEGVEEREDFIWLKNKGFKLFQGYLFGKPMPIPV</sequence>
<evidence type="ECO:0000259" key="1">
    <source>
        <dbReference type="PROSITE" id="PS50883"/>
    </source>
</evidence>
<dbReference type="PANTHER" id="PTHR33121">
    <property type="entry name" value="CYCLIC DI-GMP PHOSPHODIESTERASE PDEF"/>
    <property type="match status" value="1"/>
</dbReference>
<dbReference type="Pfam" id="PF00563">
    <property type="entry name" value="EAL"/>
    <property type="match status" value="1"/>
</dbReference>
<keyword evidence="3" id="KW-1185">Reference proteome</keyword>
<accession>A0ABW4SD41</accession>
<dbReference type="Proteomes" id="UP001597218">
    <property type="component" value="Unassembled WGS sequence"/>
</dbReference>
<dbReference type="InterPro" id="IPR050706">
    <property type="entry name" value="Cyclic-di-GMP_PDE-like"/>
</dbReference>
<dbReference type="EMBL" id="JBHUGI010000006">
    <property type="protein sequence ID" value="MFD1927258.1"/>
    <property type="molecule type" value="Genomic_DNA"/>
</dbReference>
<dbReference type="CDD" id="cd01948">
    <property type="entry name" value="EAL"/>
    <property type="match status" value="1"/>
</dbReference>
<evidence type="ECO:0000313" key="2">
    <source>
        <dbReference type="EMBL" id="MFD1927258.1"/>
    </source>
</evidence>
<name>A0ABW4SD41_9BACL</name>
<dbReference type="RefSeq" id="WP_381535906.1">
    <property type="nucleotide sequence ID" value="NZ_JBHUGI010000006.1"/>
</dbReference>
<proteinExistence type="predicted"/>
<dbReference type="InterPro" id="IPR001633">
    <property type="entry name" value="EAL_dom"/>
</dbReference>
<protein>
    <submittedName>
        <fullName evidence="2">EAL domain-containing protein</fullName>
    </submittedName>
</protein>
<dbReference type="InterPro" id="IPR035919">
    <property type="entry name" value="EAL_sf"/>
</dbReference>
<dbReference type="Gene3D" id="3.20.20.450">
    <property type="entry name" value="EAL domain"/>
    <property type="match status" value="1"/>
</dbReference>
<reference evidence="3" key="1">
    <citation type="journal article" date="2019" name="Int. J. Syst. Evol. Microbiol.">
        <title>The Global Catalogue of Microorganisms (GCM) 10K type strain sequencing project: providing services to taxonomists for standard genome sequencing and annotation.</title>
        <authorList>
            <consortium name="The Broad Institute Genomics Platform"/>
            <consortium name="The Broad Institute Genome Sequencing Center for Infectious Disease"/>
            <person name="Wu L."/>
            <person name="Ma J."/>
        </authorList>
    </citation>
    <scope>NUCLEOTIDE SEQUENCE [LARGE SCALE GENOMIC DNA]</scope>
    <source>
        <strain evidence="3">CGMCC 4.7177</strain>
    </source>
</reference>
<comment type="caution">
    <text evidence="2">The sequence shown here is derived from an EMBL/GenBank/DDBJ whole genome shotgun (WGS) entry which is preliminary data.</text>
</comment>
<gene>
    <name evidence="2" type="ORF">ACFSFY_04175</name>
</gene>
<organism evidence="2 3">
    <name type="scientific">Sporosarcina siberiensis</name>
    <dbReference type="NCBI Taxonomy" id="1365606"/>
    <lineage>
        <taxon>Bacteria</taxon>
        <taxon>Bacillati</taxon>
        <taxon>Bacillota</taxon>
        <taxon>Bacilli</taxon>
        <taxon>Bacillales</taxon>
        <taxon>Caryophanaceae</taxon>
        <taxon>Sporosarcina</taxon>
    </lineage>
</organism>
<evidence type="ECO:0000313" key="3">
    <source>
        <dbReference type="Proteomes" id="UP001597218"/>
    </source>
</evidence>